<dbReference type="PANTHER" id="PTHR43695:SF1">
    <property type="entry name" value="RHAMNOGALACTURONAN ACETYLESTERASE"/>
    <property type="match status" value="1"/>
</dbReference>
<reference evidence="4 5" key="1">
    <citation type="journal article" date="2016" name="Genome Announc.">
        <title>Draft Genome Sequence of Paenibacillus amylolyticus Heshi-A3, Isolated from Fermented Rice Bran in a Japanese Fermented Seafood Dish.</title>
        <authorList>
            <person name="Akuzawa S."/>
            <person name="Nagaoka J."/>
            <person name="Kanekatsu M."/>
            <person name="Kubota E."/>
            <person name="Ohtake R."/>
            <person name="Suzuki T."/>
            <person name="Kanesaki Y."/>
        </authorList>
    </citation>
    <scope>NUCLEOTIDE SEQUENCE [LARGE SCALE GENOMIC DNA]</scope>
    <source>
        <strain evidence="4 5">Heshi-A3</strain>
    </source>
</reference>
<accession>A0A100VLW0</accession>
<comment type="similarity">
    <text evidence="1">Belongs to the 'GDSL' lipolytic enzyme family.</text>
</comment>
<dbReference type="InterPro" id="IPR013830">
    <property type="entry name" value="SGNH_hydro"/>
</dbReference>
<dbReference type="PANTHER" id="PTHR43695">
    <property type="entry name" value="PUTATIVE (AFU_ORTHOLOGUE AFUA_2G17250)-RELATED"/>
    <property type="match status" value="1"/>
</dbReference>
<dbReference type="InterPro" id="IPR036514">
    <property type="entry name" value="SGNH_hydro_sf"/>
</dbReference>
<evidence type="ECO:0000259" key="3">
    <source>
        <dbReference type="Pfam" id="PF13472"/>
    </source>
</evidence>
<dbReference type="SUPFAM" id="SSF52266">
    <property type="entry name" value="SGNH hydrolase"/>
    <property type="match status" value="1"/>
</dbReference>
<dbReference type="GO" id="GO:0016787">
    <property type="term" value="F:hydrolase activity"/>
    <property type="evidence" value="ECO:0007669"/>
    <property type="project" value="UniProtKB-KW"/>
</dbReference>
<dbReference type="Gene3D" id="3.40.50.1110">
    <property type="entry name" value="SGNH hydrolase"/>
    <property type="match status" value="1"/>
</dbReference>
<gene>
    <name evidence="4" type="ORF">PAHA3_2213</name>
</gene>
<name>A0A100VLW0_PAEAM</name>
<dbReference type="InterPro" id="IPR037459">
    <property type="entry name" value="RhgT-like"/>
</dbReference>
<keyword evidence="2" id="KW-0378">Hydrolase</keyword>
<evidence type="ECO:0000313" key="5">
    <source>
        <dbReference type="Proteomes" id="UP000069697"/>
    </source>
</evidence>
<reference evidence="5" key="2">
    <citation type="submission" date="2016-01" db="EMBL/GenBank/DDBJ databases">
        <title>Draft Genome Sequence of Paenibacillus amylolyticus Heshi-A3 that Was Isolated from Fermented Rice Bran with Aging Salted Mackerel, Which Was Named Heshiko as Traditional Fermented Seafood in Japan.</title>
        <authorList>
            <person name="Akuzawa S."/>
            <person name="Nakagawa J."/>
            <person name="Kanekatsu T."/>
            <person name="Kubota E."/>
            <person name="Ohtake R."/>
            <person name="Suzuki T."/>
            <person name="Kanesaki Y."/>
        </authorList>
    </citation>
    <scope>NUCLEOTIDE SEQUENCE [LARGE SCALE GENOMIC DNA]</scope>
    <source>
        <strain evidence="5">Heshi-A3</strain>
    </source>
</reference>
<dbReference type="Proteomes" id="UP000069697">
    <property type="component" value="Unassembled WGS sequence"/>
</dbReference>
<protein>
    <recommendedName>
        <fullName evidence="3">SGNH hydrolase-type esterase domain-containing protein</fullName>
    </recommendedName>
</protein>
<evidence type="ECO:0000313" key="4">
    <source>
        <dbReference type="EMBL" id="GAS82139.1"/>
    </source>
</evidence>
<evidence type="ECO:0000256" key="1">
    <source>
        <dbReference type="ARBA" id="ARBA00008668"/>
    </source>
</evidence>
<dbReference type="EMBL" id="BCNV01000001">
    <property type="protein sequence ID" value="GAS82139.1"/>
    <property type="molecule type" value="Genomic_DNA"/>
</dbReference>
<proteinExistence type="inferred from homology"/>
<organism evidence="4 5">
    <name type="scientific">Paenibacillus amylolyticus</name>
    <dbReference type="NCBI Taxonomy" id="1451"/>
    <lineage>
        <taxon>Bacteria</taxon>
        <taxon>Bacillati</taxon>
        <taxon>Bacillota</taxon>
        <taxon>Bacilli</taxon>
        <taxon>Bacillales</taxon>
        <taxon>Paenibacillaceae</taxon>
        <taxon>Paenibacillus</taxon>
    </lineage>
</organism>
<evidence type="ECO:0000256" key="2">
    <source>
        <dbReference type="ARBA" id="ARBA00022801"/>
    </source>
</evidence>
<dbReference type="Pfam" id="PF13472">
    <property type="entry name" value="Lipase_GDSL_2"/>
    <property type="match status" value="1"/>
</dbReference>
<feature type="domain" description="SGNH hydrolase-type esterase" evidence="3">
    <location>
        <begin position="197"/>
        <end position="355"/>
    </location>
</feature>
<sequence length="672" mass="76219">MVKSIQFNFAVSPKGEYRSIVQEEQDSIPRYDDVKGYGFVDKTCAQPPREVHVEQIVPSQEGYTISEARFVNREEAGENDFNHFGLCFRVKAGPGAYRVQVRTTSSLEGTRIAISGMNADELLNVDYWDAARLVPNRTRVFQEQNVWSYDYVNGREYIDIEIEPRRLQSPVGIAELVLTPIPIYLRPESKRPTLFTLGDSTVKSYIFMEAPMSGWGQVFDDLFDSRQVSVINYAMGGRSFKSAYTEGRFNDILLTGYAGDVVLIQFGHNDESHDEDHRFGRGATEEMYRTYIREFYIPAIRSRQMIPMLVTPMARVDGEAPPGHVYTDSFRVRKFPVIMRELAEELNVPLIDLNRESLRYYNEIGIEGTTAVFMSIEAGETPAKTNDGSFANGHPACKIDGTHFKESLSKPFARIVATCLVQLGEQGELDVARVASWLKPEVQAAIREQDWSAIYPEKAADTMTGRGAYYRNQIEKLVQLGILGLDEQSFFHPEAIMSVGEFRLALSRLLNLDPDEIKQNLAEGTLSRELMGSMLQDAFDAKFSMDALPAYMTDYNGEAIIPELPEYDPHLAPDQRGLMYYPLVSFEQLQDTVDIDPVLYNKVKKAYTLGLLRSEKGIERGQVRNGYELEPKAWVTREKAAKSLYYMWVLYHPIEVENDLSVLKAGSVHPVE</sequence>
<dbReference type="AlphaFoldDB" id="A0A100VLW0"/>
<comment type="caution">
    <text evidence="4">The sequence shown here is derived from an EMBL/GenBank/DDBJ whole genome shotgun (WGS) entry which is preliminary data.</text>
</comment>
<dbReference type="RefSeq" id="WP_062834733.1">
    <property type="nucleotide sequence ID" value="NZ_BCNV01000001.1"/>
</dbReference>